<dbReference type="PANTHER" id="PTHR32063:SF76">
    <property type="entry name" value="EFFLUX PUMP MEMBRANE TRANSPORTER"/>
    <property type="match status" value="1"/>
</dbReference>
<feature type="non-terminal residue" evidence="2">
    <location>
        <position position="1"/>
    </location>
</feature>
<comment type="caution">
    <text evidence="2">The sequence shown here is derived from an EMBL/GenBank/DDBJ whole genome shotgun (WGS) entry which is preliminary data.</text>
</comment>
<keyword evidence="1" id="KW-1133">Transmembrane helix</keyword>
<dbReference type="PANTHER" id="PTHR32063">
    <property type="match status" value="1"/>
</dbReference>
<keyword evidence="1" id="KW-0472">Membrane</keyword>
<protein>
    <submittedName>
        <fullName evidence="2">Efflux RND transporter permease subunit</fullName>
    </submittedName>
</protein>
<dbReference type="Proteomes" id="UP001610706">
    <property type="component" value="Unassembled WGS sequence"/>
</dbReference>
<dbReference type="SUPFAM" id="SSF82693">
    <property type="entry name" value="Multidrug efflux transporter AcrB pore domain, PN1, PN2, PC1 and PC2 subdomains"/>
    <property type="match status" value="1"/>
</dbReference>
<dbReference type="Gene3D" id="3.30.70.1440">
    <property type="entry name" value="Multidrug efflux transporter AcrB pore domain"/>
    <property type="match status" value="1"/>
</dbReference>
<dbReference type="InterPro" id="IPR001036">
    <property type="entry name" value="Acrflvin-R"/>
</dbReference>
<reference evidence="2 3" key="1">
    <citation type="submission" date="2024-08" db="EMBL/GenBank/DDBJ databases">
        <title>Oceanimonas smirnovii Genome sequencing and assembly.</title>
        <authorList>
            <person name="Tang B."/>
        </authorList>
    </citation>
    <scope>NUCLEOTIDE SEQUENCE [LARGE SCALE GENOMIC DNA]</scope>
    <source>
        <strain evidence="2 3">OS2020-119</strain>
    </source>
</reference>
<evidence type="ECO:0000256" key="1">
    <source>
        <dbReference type="SAM" id="Phobius"/>
    </source>
</evidence>
<proteinExistence type="predicted"/>
<feature type="transmembrane region" description="Helical" evidence="1">
    <location>
        <begin position="63"/>
        <end position="81"/>
    </location>
</feature>
<evidence type="ECO:0000313" key="3">
    <source>
        <dbReference type="Proteomes" id="UP001610706"/>
    </source>
</evidence>
<dbReference type="EMBL" id="JBGFTR010000089">
    <property type="protein sequence ID" value="MFH7566608.1"/>
    <property type="molecule type" value="Genomic_DNA"/>
</dbReference>
<name>A0ABW7P541_9GAMM</name>
<keyword evidence="1" id="KW-0812">Transmembrane</keyword>
<accession>A0ABW7P541</accession>
<sequence length="88" mass="9355">PQVITRYNNYRSVTVNGSPAAGVSSGTAIATMADLSKTTLPAGYSYEWTGTAYQEQAASGQTGIILALAVLFAYLFLVALYESWTIPI</sequence>
<keyword evidence="3" id="KW-1185">Reference proteome</keyword>
<organism evidence="2 3">
    <name type="scientific">Oceanimonas smirnovii</name>
    <dbReference type="NCBI Taxonomy" id="264574"/>
    <lineage>
        <taxon>Bacteria</taxon>
        <taxon>Pseudomonadati</taxon>
        <taxon>Pseudomonadota</taxon>
        <taxon>Gammaproteobacteria</taxon>
        <taxon>Aeromonadales</taxon>
        <taxon>Aeromonadaceae</taxon>
        <taxon>Oceanimonas</taxon>
    </lineage>
</organism>
<feature type="non-terminal residue" evidence="2">
    <location>
        <position position="88"/>
    </location>
</feature>
<evidence type="ECO:0000313" key="2">
    <source>
        <dbReference type="EMBL" id="MFH7566608.1"/>
    </source>
</evidence>
<gene>
    <name evidence="2" type="ORF">AB9R89_15045</name>
</gene>
<dbReference type="RefSeq" id="WP_395545970.1">
    <property type="nucleotide sequence ID" value="NZ_JBGFTR010000089.1"/>
</dbReference>
<dbReference type="Pfam" id="PF00873">
    <property type="entry name" value="ACR_tran"/>
    <property type="match status" value="1"/>
</dbReference>